<accession>A0A3B0K3Z5</accession>
<dbReference type="SUPFAM" id="SSF48431">
    <property type="entry name" value="Lipovitellin-phosvitin complex, superhelical domain"/>
    <property type="match status" value="1"/>
</dbReference>
<dbReference type="GO" id="GO:0005319">
    <property type="term" value="F:lipid transporter activity"/>
    <property type="evidence" value="ECO:0007669"/>
    <property type="project" value="InterPro"/>
</dbReference>
<dbReference type="OrthoDB" id="6484170at2759"/>
<evidence type="ECO:0000256" key="4">
    <source>
        <dbReference type="ARBA" id="ARBA00022729"/>
    </source>
</evidence>
<proteinExistence type="predicted"/>
<dbReference type="PANTHER" id="PTHR23345:SF36">
    <property type="entry name" value="APOLIPOPHORINS"/>
    <property type="match status" value="1"/>
</dbReference>
<dbReference type="InterPro" id="IPR009454">
    <property type="entry name" value="Lipid_transpt_open_b-sht"/>
</dbReference>
<gene>
    <name evidence="11" type="ORF">DGUA_6G019089</name>
</gene>
<feature type="signal peptide" evidence="8">
    <location>
        <begin position="1"/>
        <end position="35"/>
    </location>
</feature>
<evidence type="ECO:0000256" key="1">
    <source>
        <dbReference type="ARBA" id="ARBA00004613"/>
    </source>
</evidence>
<reference evidence="12" key="1">
    <citation type="submission" date="2018-01" db="EMBL/GenBank/DDBJ databases">
        <authorList>
            <person name="Alioto T."/>
            <person name="Alioto T."/>
        </authorList>
    </citation>
    <scope>NUCLEOTIDE SEQUENCE [LARGE SCALE GENOMIC DNA]</scope>
</reference>
<dbReference type="InterPro" id="IPR015817">
    <property type="entry name" value="Vitellinogen_open_b-sht_sub1"/>
</dbReference>
<dbReference type="InterPro" id="IPR001747">
    <property type="entry name" value="Vitellogenin_N"/>
</dbReference>
<comment type="subcellular location">
    <subcellularLocation>
        <location evidence="1">Secreted</location>
    </subcellularLocation>
</comment>
<dbReference type="Gene3D" id="1.20.120.20">
    <property type="entry name" value="Apolipoprotein"/>
    <property type="match status" value="1"/>
</dbReference>
<dbReference type="SUPFAM" id="SSF56968">
    <property type="entry name" value="Lipovitellin-phosvitin complex, beta-sheet shell regions"/>
    <property type="match status" value="2"/>
</dbReference>
<dbReference type="SMART" id="SM01169">
    <property type="entry name" value="DUF1943"/>
    <property type="match status" value="1"/>
</dbReference>
<keyword evidence="6" id="KW-0325">Glycoprotein</keyword>
<dbReference type="InterPro" id="IPR001846">
    <property type="entry name" value="VWF_type-D"/>
</dbReference>
<dbReference type="GO" id="GO:0005576">
    <property type="term" value="C:extracellular region"/>
    <property type="evidence" value="ECO:0007669"/>
    <property type="project" value="UniProtKB-SubCell"/>
</dbReference>
<dbReference type="SMART" id="SM00638">
    <property type="entry name" value="LPD_N"/>
    <property type="match status" value="1"/>
</dbReference>
<dbReference type="InterPro" id="IPR015255">
    <property type="entry name" value="Vitellinogen_open_b-sht"/>
</dbReference>
<comment type="caution">
    <text evidence="7">Lacks conserved residue(s) required for the propagation of feature annotation.</text>
</comment>
<dbReference type="PANTHER" id="PTHR23345">
    <property type="entry name" value="VITELLOGENIN-RELATED"/>
    <property type="match status" value="1"/>
</dbReference>
<keyword evidence="5" id="KW-0445">Lipid transport</keyword>
<name>A0A3B0K3Z5_DROGU</name>
<evidence type="ECO:0000259" key="10">
    <source>
        <dbReference type="PROSITE" id="PS51233"/>
    </source>
</evidence>
<dbReference type="Gene3D" id="2.30.230.10">
    <property type="entry name" value="Lipovitellin, beta-sheet shell regions, chain A"/>
    <property type="match status" value="1"/>
</dbReference>
<dbReference type="InterPro" id="IPR015816">
    <property type="entry name" value="Vitellinogen_b-sht_N"/>
</dbReference>
<keyword evidence="4 8" id="KW-0732">Signal</keyword>
<dbReference type="Pfam" id="PF01347">
    <property type="entry name" value="Vitellogenin_N"/>
    <property type="match status" value="1"/>
</dbReference>
<dbReference type="PROSITE" id="PS51211">
    <property type="entry name" value="VITELLOGENIN"/>
    <property type="match status" value="1"/>
</dbReference>
<evidence type="ECO:0000256" key="7">
    <source>
        <dbReference type="PROSITE-ProRule" id="PRU00557"/>
    </source>
</evidence>
<dbReference type="EMBL" id="OUUW01000017">
    <property type="protein sequence ID" value="SPP88934.1"/>
    <property type="molecule type" value="Genomic_DNA"/>
</dbReference>
<dbReference type="Pfam" id="PF09172">
    <property type="entry name" value="Vit_open_b-sht"/>
    <property type="match status" value="1"/>
</dbReference>
<dbReference type="Gene3D" id="1.25.10.20">
    <property type="entry name" value="Vitellinogen, superhelical"/>
    <property type="match status" value="1"/>
</dbReference>
<dbReference type="InterPro" id="IPR015819">
    <property type="entry name" value="Lipid_transp_b-sht_shell"/>
</dbReference>
<keyword evidence="2" id="KW-0813">Transport</keyword>
<dbReference type="InterPro" id="IPR050733">
    <property type="entry name" value="Vitellogenin/Apolipophorin"/>
</dbReference>
<dbReference type="Gene3D" id="2.20.80.10">
    <property type="entry name" value="Lipovitellin-phosvitin complex, chain A, domain 4"/>
    <property type="match status" value="1"/>
</dbReference>
<organism evidence="11 12">
    <name type="scientific">Drosophila guanche</name>
    <name type="common">Fruit fly</name>
    <dbReference type="NCBI Taxonomy" id="7266"/>
    <lineage>
        <taxon>Eukaryota</taxon>
        <taxon>Metazoa</taxon>
        <taxon>Ecdysozoa</taxon>
        <taxon>Arthropoda</taxon>
        <taxon>Hexapoda</taxon>
        <taxon>Insecta</taxon>
        <taxon>Pterygota</taxon>
        <taxon>Neoptera</taxon>
        <taxon>Endopterygota</taxon>
        <taxon>Diptera</taxon>
        <taxon>Brachycera</taxon>
        <taxon>Muscomorpha</taxon>
        <taxon>Ephydroidea</taxon>
        <taxon>Drosophilidae</taxon>
        <taxon>Drosophila</taxon>
        <taxon>Sophophora</taxon>
    </lineage>
</organism>
<evidence type="ECO:0000259" key="9">
    <source>
        <dbReference type="PROSITE" id="PS51211"/>
    </source>
</evidence>
<dbReference type="Pfam" id="PF06448">
    <property type="entry name" value="DUF1081"/>
    <property type="match status" value="1"/>
</dbReference>
<evidence type="ECO:0000256" key="8">
    <source>
        <dbReference type="SAM" id="SignalP"/>
    </source>
</evidence>
<dbReference type="OMA" id="MTWTILE"/>
<evidence type="ECO:0000313" key="12">
    <source>
        <dbReference type="Proteomes" id="UP000268350"/>
    </source>
</evidence>
<feature type="domain" description="Vitellogenin" evidence="9">
    <location>
        <begin position="55"/>
        <end position="653"/>
    </location>
</feature>
<evidence type="ECO:0000313" key="11">
    <source>
        <dbReference type="EMBL" id="SPP88934.1"/>
    </source>
</evidence>
<dbReference type="STRING" id="7266.A0A3B0K3Z5"/>
<dbReference type="Gene3D" id="2.20.50.20">
    <property type="entry name" value="Lipovitellin. Chain A, domain 3"/>
    <property type="match status" value="1"/>
</dbReference>
<feature type="domain" description="VWFD" evidence="10">
    <location>
        <begin position="2802"/>
        <end position="2968"/>
    </location>
</feature>
<dbReference type="PROSITE" id="PS51233">
    <property type="entry name" value="VWFD"/>
    <property type="match status" value="1"/>
</dbReference>
<feature type="chain" id="PRO_5017248268" evidence="8">
    <location>
        <begin position="36"/>
        <end position="3367"/>
    </location>
</feature>
<evidence type="ECO:0000256" key="3">
    <source>
        <dbReference type="ARBA" id="ARBA00022525"/>
    </source>
</evidence>
<dbReference type="SMART" id="SM00216">
    <property type="entry name" value="VWD"/>
    <property type="match status" value="1"/>
</dbReference>
<keyword evidence="3" id="KW-0964">Secreted</keyword>
<evidence type="ECO:0000256" key="6">
    <source>
        <dbReference type="ARBA" id="ARBA00023180"/>
    </source>
</evidence>
<sequence>MVLKEIPKGLHTMARTTYVWRLIAVLLALLLTVAATDGSSCKKGCPKSDNGPLKYTPGNYYEYAFDSILTVGLSSGAVSEADDTSLKVTGSAKIFAEGNCGYTLQVGSVKVANTKESVEKKILSSIQKPIYFTLVSGHLEPEICSDHNDAAYSLNIKRAIISLLQSGTDSDYEIDVFGQCQTHSSSSKAGNAEIITKVRNLNSCAYREQINSGLVSGVVNAKAGITSSLLLDANYIKELKIGGGVIENVQLVETYKFIASARGNSEISAKAITSLKLKNPAGTKANAPATGATARSLLYQKPETYASKNINSLKAILSDLVDSTTEYVKKDSAKKFVEFIRLLRQSDSDTLLELAAFPHPNKVLARKVYLDGLFRTNTAESAVAILKQLSKLGEKEQAIAILSLNLVESVDKNTLNQAASQLSPSAPKELYLSVGTLVAKYCAQHGCQAGEIDFISKKFTDSLKQCKPNTKKEEERFLYILKGIGNAQILPGSTAASLSECASTGRPNRIRVAALQAFSAVTCDPTLQNKSLELLKDRNEDSELRIEAYLSAISCPNAEVANEISQIVNSENVYQVGGFISSNLKAIRDSTDPTREQQRYHLANIRVTKTFPRNYRRYSFNNEVSYKLDELGFSASSDYKLIYSQHGFLPRSSRINVTTEIFGTSFNVFEASVRQENLETILEYYLGPKGLLNKDFDEIVKLIEVTGAGAGAGAGGRAKRSIVDDAAKTSKKYKTYGSKNKQDLNLDLSLKLFGSELAFLSLGDNMPSTMDDIIKHFSEAFDKAKNDLSSFEKQFASHHLFLDTEFSYPTGVGVPLELTAQGFAANKIDFAVNVDVNAILEQNWQRAKYRLKFVPSIDVNVNIQIGFNAHVLSTGLRVASTAHSATGNDVTVSLINDGEGFNIDVELPREKLEIIDIKINTEFFVAEQDKQKSVILKATKKNKNSQPSELCFSQLEVVGLNVCIESSTSLSEIQGRSGSDSEKGQTLFDQFYLSRPLSFAIYLSSERKLNFKGVHLVKPSGSQQWKLDYSTPGSKVSHDTSVSFELGSKPRIYGRLGFDNSQYHFGVETGITNDNNELVVYGQYEQDKDIQKSKIGFSKNGNEYKPLIEIHDKNGVTNSINGYRADGKIVVQKTNDKQARYNFENFQVSNSNNERIIINGWTDVGPSSVNAELHIASGQQSHLVNGNFKLENGFYAAGLFVNDESSPENVYGSSAQLTVKDQAYALTIAGKAAAWSFDSDTGVEFEKVDNLNSVRTGTFSQKLSVDHKQKPVGSVGVKSTFDVNKFDFTAEVSGDHKVGSVTVKYQSNQRSVSDYALEVNGKLNKHSVDLVSKCELNGNIYVVENIVTTSWGASLTAKGELGQRYTLQDVRIDLQGNVQFSGKDKPTQWTLKIIGTPDKTNSEFRVSREAADLLKLTAEAQHPLDKISAAKVNLVVKNLLTAKSEFKIAKNGKGELTAIIDTQKTEPKHKLELESKFHIQAPKYDIDTSFTLDGDKKIHFKSENNLDKLKFSTKNTAEASDKKLSFEANGNVKGDWRANGEVQGVFALTTPDGRVVDGGFHRKVTANVKTGITQGSMDAQINDQPSGSNNKRSVTLKGNLDRLNIRTKEFSVYSQILYTSLDGQKSELSYKIKQQLKGDGKSLDITISARGSSLSQPIEISVVADEYSTHQATGRINCKYGELLLLNLNGNYHCAQNNIPTTYEFQADIQVPKSSLKSLTINSHGKLLKKGTTNGVFNVEFFTDAKTGDGQYVRVNTDWKGTPQEGSYALEAQSTHMGSPLKINGDYHREKSGSLKDGDASGKLKYGFNALYGDKYVKSDAALDYSSETASLSYTLDSSYESAKNIEINIRSQKSVEESYVVAVQAKQAGKSYGLDTKLYRSAHKKGVDIRVDLSNGQPIVLTSIAEVLGERKGKVSLEIENLADLDLKLNSEASYVSVDDFYIVGSWSSNKLKLDGYELDIRAQGKSIKAQLKNIQGLVFLGTATYTFKKEQSKAIIEGQGQVQYQGKSHSGNFKLARQQFNLDTDKEIGFSYTFYGNFGPKNSVSTVKITNKEFNTKLSLCEEKKQCTNVQIQSIVNIDEQQLDSVQHSTLILVDLRELGYPYEFELKSQSIRQAFKYQYHLDSFIISGKNLKYQLTASVQPTSSTIKLAFPKRQILFETSQKTPEGSIFGHYEQSAAFYIDKLERPEDVVRVSAILDVSGVEQVAFNAKGHLKVEHPTIRPLSISGHADANREHQIASAELVFDIFRLPEQKIIASSVIKNTRAQRGFNITTTQQVNSNGLKFQYELNGHTAVNTESQEFSFGVDLHSGNGNGKVGAYALANKEKLEISVDALNDTILRIIGDFNRQKRFAKFNSKLQVFDKIPIEIASEIQPTFARVSLKRQDLIDANTEIKLGKELKFDISGRGKSLLNGRVALDAANFLQTTYKSNDDDVKAFLLIVEAEVKKDTKDFTEKLKQRFEKLRQESEQIVKSAKEAQPDFSKLKTKIDDNLKTIVQELEIDPSLAPIIDGIRTVVTKIANITDELAKTTSEFYEKVQTALTEIYEKLQALWNDSLSKAWEEFVITATEIIGQLRVEIVKVYTKAFQDLLGLLEKYGPALKNYCKAVNEFLKPINEAAQEFIKVLVHATEEVIEELKQYASKFPTFESIRTEFNEIMQALKLVEKTLEIVNNLFDQLHILPQTQETSEFLQKLHDYLEAKLKQQSVNDEKLLEELSKLLIKAFRSIWASIENSAPGAAAPVGDLQTWFASLPHSVDQLFKLPVLLSFRSSSINYLLNENWEQIFTKDLLKSWVFFNDFELRGHVVDGQHVFTFDGQHYTYPGNCKYILAQDSVDNNFTVIGQLTNGKLKGITVVDRDGNYVEVADTVALKVNGKPVEYPQHLPGVHIWRRFYTIHLFSEYGVNVVCTTDLKVCHVNVNGFYTGKTRGLLGNGNAEPYDDYLQVDGTLAANSALLGNDYGVGKCSAVLFNNEQIDSKKRDEICDEIFGIESPLALNYLTLDSKPYRKACDIALKKTAEKDKEAAACTFALAYGSAIKQINQWVLLPPRCLKCTGAPGQRDLGDEFTVKLPNIKADVVFVVDINVTPAVLGNLISPAITEIRESLKSRGFTDVQIGVIIFDESKRYPALLTSDNGKINYKGNVANVQLNGPKRFCDNCVEQIITEKKVLDIYNALEGLVKNLVPQSDEKAFHLALDYPFRAGAAKSIIGVRSDSLQYKNWWKLVRAQITEGVTKFDGALLHLVAPVKSLALEGVPDEKLVGFNSRLVATLDGKDNKKRTKLQFESDFGIDFVLNNGGWVFATQNFDNLKAQEQRKFLNQITSSIADTLFKTDVVSDCRCLPVHGLHGQHKCVIKSSSFIPNKKPKTA</sequence>
<evidence type="ECO:0000256" key="5">
    <source>
        <dbReference type="ARBA" id="ARBA00023055"/>
    </source>
</evidence>
<dbReference type="Pfam" id="PF00094">
    <property type="entry name" value="VWD"/>
    <property type="match status" value="1"/>
</dbReference>
<evidence type="ECO:0000256" key="2">
    <source>
        <dbReference type="ARBA" id="ARBA00022448"/>
    </source>
</evidence>
<dbReference type="Proteomes" id="UP000268350">
    <property type="component" value="Unassembled WGS sequence"/>
</dbReference>
<dbReference type="InterPro" id="IPR011030">
    <property type="entry name" value="Lipovitellin_superhlx_dom"/>
</dbReference>
<keyword evidence="12" id="KW-1185">Reference proteome</keyword>
<protein>
    <submittedName>
        <fullName evidence="11">Blast:Apolipophorins</fullName>
    </submittedName>
</protein>